<dbReference type="EMBL" id="CM056813">
    <property type="protein sequence ID" value="KAJ8642402.1"/>
    <property type="molecule type" value="Genomic_DNA"/>
</dbReference>
<dbReference type="Proteomes" id="UP001234297">
    <property type="component" value="Chromosome 5"/>
</dbReference>
<proteinExistence type="predicted"/>
<reference evidence="1 2" key="1">
    <citation type="journal article" date="2022" name="Hortic Res">
        <title>A haplotype resolved chromosomal level avocado genome allows analysis of novel avocado genes.</title>
        <authorList>
            <person name="Nath O."/>
            <person name="Fletcher S.J."/>
            <person name="Hayward A."/>
            <person name="Shaw L.M."/>
            <person name="Masouleh A.K."/>
            <person name="Furtado A."/>
            <person name="Henry R.J."/>
            <person name="Mitter N."/>
        </authorList>
    </citation>
    <scope>NUCLEOTIDE SEQUENCE [LARGE SCALE GENOMIC DNA]</scope>
    <source>
        <strain evidence="2">cv. Hass</strain>
    </source>
</reference>
<sequence>MSGRSHVLATSSSYSDSWEEQAFAEDSAVALGSCIWPPRSYSCSFCTREFRSAQALGGHMNVHRRERARLKQSPKAHQNPGTPLGIEYTTRVCTLVCNPNPDIVASTFSPLRASSPTIHENCREQDLVSQSYSSSLAQHHQNCSCFSSNPSLSIRALDILELKLGGENLRLGGIGCGMKRVEPDLSMISLNSAQCQYQTEDYVRDEEEISAKRRRKKVSSPLFIEPDLSERRIGVSSFFIKPSSCDRHQLQSEVDVLLLNPTEELDLELRLGDQPKVK</sequence>
<gene>
    <name evidence="1" type="ORF">MRB53_019096</name>
</gene>
<accession>A0ACC2M9D0</accession>
<evidence type="ECO:0000313" key="2">
    <source>
        <dbReference type="Proteomes" id="UP001234297"/>
    </source>
</evidence>
<evidence type="ECO:0000313" key="1">
    <source>
        <dbReference type="EMBL" id="KAJ8642402.1"/>
    </source>
</evidence>
<organism evidence="1 2">
    <name type="scientific">Persea americana</name>
    <name type="common">Avocado</name>
    <dbReference type="NCBI Taxonomy" id="3435"/>
    <lineage>
        <taxon>Eukaryota</taxon>
        <taxon>Viridiplantae</taxon>
        <taxon>Streptophyta</taxon>
        <taxon>Embryophyta</taxon>
        <taxon>Tracheophyta</taxon>
        <taxon>Spermatophyta</taxon>
        <taxon>Magnoliopsida</taxon>
        <taxon>Magnoliidae</taxon>
        <taxon>Laurales</taxon>
        <taxon>Lauraceae</taxon>
        <taxon>Persea</taxon>
    </lineage>
</organism>
<name>A0ACC2M9D0_PERAE</name>
<protein>
    <submittedName>
        <fullName evidence="1">Uncharacterized protein</fullName>
    </submittedName>
</protein>
<comment type="caution">
    <text evidence="1">The sequence shown here is derived from an EMBL/GenBank/DDBJ whole genome shotgun (WGS) entry which is preliminary data.</text>
</comment>
<keyword evidence="2" id="KW-1185">Reference proteome</keyword>